<protein>
    <submittedName>
        <fullName evidence="2">Uncharacterized protein</fullName>
    </submittedName>
</protein>
<name>A0A5E4PNF2_9NEOP</name>
<gene>
    <name evidence="2" type="ORF">LSINAPIS_LOCUS1147</name>
</gene>
<organism evidence="2 3">
    <name type="scientific">Leptidea sinapis</name>
    <dbReference type="NCBI Taxonomy" id="189913"/>
    <lineage>
        <taxon>Eukaryota</taxon>
        <taxon>Metazoa</taxon>
        <taxon>Ecdysozoa</taxon>
        <taxon>Arthropoda</taxon>
        <taxon>Hexapoda</taxon>
        <taxon>Insecta</taxon>
        <taxon>Pterygota</taxon>
        <taxon>Neoptera</taxon>
        <taxon>Endopterygota</taxon>
        <taxon>Lepidoptera</taxon>
        <taxon>Glossata</taxon>
        <taxon>Ditrysia</taxon>
        <taxon>Papilionoidea</taxon>
        <taxon>Pieridae</taxon>
        <taxon>Dismorphiinae</taxon>
        <taxon>Leptidea</taxon>
    </lineage>
</organism>
<evidence type="ECO:0000313" key="2">
    <source>
        <dbReference type="EMBL" id="VVC87579.1"/>
    </source>
</evidence>
<dbReference type="Proteomes" id="UP000324832">
    <property type="component" value="Unassembled WGS sequence"/>
</dbReference>
<feature type="signal peptide" evidence="1">
    <location>
        <begin position="1"/>
        <end position="21"/>
    </location>
</feature>
<reference evidence="2 3" key="1">
    <citation type="submission" date="2017-07" db="EMBL/GenBank/DDBJ databases">
        <authorList>
            <person name="Talla V."/>
            <person name="Backstrom N."/>
        </authorList>
    </citation>
    <scope>NUCLEOTIDE SEQUENCE [LARGE SCALE GENOMIC DNA]</scope>
</reference>
<dbReference type="AlphaFoldDB" id="A0A5E4PNF2"/>
<keyword evidence="3" id="KW-1185">Reference proteome</keyword>
<feature type="chain" id="PRO_5023060300" evidence="1">
    <location>
        <begin position="22"/>
        <end position="32"/>
    </location>
</feature>
<evidence type="ECO:0000256" key="1">
    <source>
        <dbReference type="SAM" id="SignalP"/>
    </source>
</evidence>
<proteinExistence type="predicted"/>
<evidence type="ECO:0000313" key="3">
    <source>
        <dbReference type="Proteomes" id="UP000324832"/>
    </source>
</evidence>
<dbReference type="EMBL" id="FZQP02000138">
    <property type="protein sequence ID" value="VVC87579.1"/>
    <property type="molecule type" value="Genomic_DNA"/>
</dbReference>
<accession>A0A5E4PNF2</accession>
<sequence length="32" mass="3706">MRTWRTLFLLTLLAVFPPHRAVSPGVIRLQTD</sequence>
<keyword evidence="1" id="KW-0732">Signal</keyword>